<feature type="compositionally biased region" description="Basic and acidic residues" evidence="1">
    <location>
        <begin position="57"/>
        <end position="68"/>
    </location>
</feature>
<evidence type="ECO:0000256" key="1">
    <source>
        <dbReference type="SAM" id="MobiDB-lite"/>
    </source>
</evidence>
<gene>
    <name evidence="2" type="ORF">GCM10011394_13320</name>
</gene>
<name>A0ABQ2ECA4_9GAMM</name>
<proteinExistence type="predicted"/>
<accession>A0ABQ2ECA4</accession>
<reference evidence="3" key="1">
    <citation type="journal article" date="2019" name="Int. J. Syst. Evol. Microbiol.">
        <title>The Global Catalogue of Microorganisms (GCM) 10K type strain sequencing project: providing services to taxonomists for standard genome sequencing and annotation.</title>
        <authorList>
            <consortium name="The Broad Institute Genomics Platform"/>
            <consortium name="The Broad Institute Genome Sequencing Center for Infectious Disease"/>
            <person name="Wu L."/>
            <person name="Ma J."/>
        </authorList>
    </citation>
    <scope>NUCLEOTIDE SEQUENCE [LARGE SCALE GENOMIC DNA]</scope>
    <source>
        <strain evidence="3">CGMCC 1.8985</strain>
    </source>
</reference>
<dbReference type="EMBL" id="BMME01000001">
    <property type="protein sequence ID" value="GGK05529.1"/>
    <property type="molecule type" value="Genomic_DNA"/>
</dbReference>
<feature type="region of interest" description="Disordered" evidence="1">
    <location>
        <begin position="48"/>
        <end position="68"/>
    </location>
</feature>
<evidence type="ECO:0000313" key="2">
    <source>
        <dbReference type="EMBL" id="GGK05529.1"/>
    </source>
</evidence>
<comment type="caution">
    <text evidence="2">The sequence shown here is derived from an EMBL/GenBank/DDBJ whole genome shotgun (WGS) entry which is preliminary data.</text>
</comment>
<dbReference type="Proteomes" id="UP000599009">
    <property type="component" value="Unassembled WGS sequence"/>
</dbReference>
<keyword evidence="3" id="KW-1185">Reference proteome</keyword>
<evidence type="ECO:0000313" key="3">
    <source>
        <dbReference type="Proteomes" id="UP000599009"/>
    </source>
</evidence>
<organism evidence="2 3">
    <name type="scientific">Luteimonas terricola</name>
    <dbReference type="NCBI Taxonomy" id="645597"/>
    <lineage>
        <taxon>Bacteria</taxon>
        <taxon>Pseudomonadati</taxon>
        <taxon>Pseudomonadota</taxon>
        <taxon>Gammaproteobacteria</taxon>
        <taxon>Lysobacterales</taxon>
        <taxon>Lysobacteraceae</taxon>
        <taxon>Luteimonas</taxon>
    </lineage>
</organism>
<protein>
    <submittedName>
        <fullName evidence="2">Uncharacterized protein</fullName>
    </submittedName>
</protein>
<sequence length="68" mass="7239">MTTAARKPGAVGQVYEDIAGTWSGSRQLRSIQVVTVLPAALETRRPLSGLHRVKPRAAADPREASQSA</sequence>